<keyword evidence="4" id="KW-1185">Reference proteome</keyword>
<evidence type="ECO:0000313" key="4">
    <source>
        <dbReference type="Proteomes" id="UP000717696"/>
    </source>
</evidence>
<feature type="region of interest" description="Disordered" evidence="1">
    <location>
        <begin position="127"/>
        <end position="161"/>
    </location>
</feature>
<evidence type="ECO:0000256" key="1">
    <source>
        <dbReference type="SAM" id="MobiDB-lite"/>
    </source>
</evidence>
<dbReference type="AlphaFoldDB" id="A0A9P9ICJ2"/>
<keyword evidence="2" id="KW-1133">Transmembrane helix</keyword>
<accession>A0A9P9ICJ2</accession>
<keyword evidence="2" id="KW-0472">Membrane</keyword>
<organism evidence="3 4">
    <name type="scientific">Dactylonectria estremocensis</name>
    <dbReference type="NCBI Taxonomy" id="1079267"/>
    <lineage>
        <taxon>Eukaryota</taxon>
        <taxon>Fungi</taxon>
        <taxon>Dikarya</taxon>
        <taxon>Ascomycota</taxon>
        <taxon>Pezizomycotina</taxon>
        <taxon>Sordariomycetes</taxon>
        <taxon>Hypocreomycetidae</taxon>
        <taxon>Hypocreales</taxon>
        <taxon>Nectriaceae</taxon>
        <taxon>Dactylonectria</taxon>
    </lineage>
</organism>
<reference evidence="3" key="1">
    <citation type="journal article" date="2021" name="Nat. Commun.">
        <title>Genetic determinants of endophytism in the Arabidopsis root mycobiome.</title>
        <authorList>
            <person name="Mesny F."/>
            <person name="Miyauchi S."/>
            <person name="Thiergart T."/>
            <person name="Pickel B."/>
            <person name="Atanasova L."/>
            <person name="Karlsson M."/>
            <person name="Huettel B."/>
            <person name="Barry K.W."/>
            <person name="Haridas S."/>
            <person name="Chen C."/>
            <person name="Bauer D."/>
            <person name="Andreopoulos W."/>
            <person name="Pangilinan J."/>
            <person name="LaButti K."/>
            <person name="Riley R."/>
            <person name="Lipzen A."/>
            <person name="Clum A."/>
            <person name="Drula E."/>
            <person name="Henrissat B."/>
            <person name="Kohler A."/>
            <person name="Grigoriev I.V."/>
            <person name="Martin F.M."/>
            <person name="Hacquard S."/>
        </authorList>
    </citation>
    <scope>NUCLEOTIDE SEQUENCE</scope>
    <source>
        <strain evidence="3">MPI-CAGE-AT-0021</strain>
    </source>
</reference>
<keyword evidence="2" id="KW-0812">Transmembrane</keyword>
<sequence length="161" mass="17578">MVAISMSLDIVLIGSVSIGNGFIYVKFHPLVYMLKLQIEMNISSLIVKVVRATGGNSSYAHGTELQSKPMDLTGGARGASDNRTGATKISNIFSGNRTHIEADPMDPEIPGQNFQKGITKIVQTQVTITPRQGDEDDEDGNSQSSTRQLKQHSHSYHDDFK</sequence>
<proteinExistence type="predicted"/>
<gene>
    <name evidence="3" type="ORF">B0J13DRAFT_656089</name>
</gene>
<dbReference type="OrthoDB" id="3205825at2759"/>
<dbReference type="Proteomes" id="UP000717696">
    <property type="component" value="Unassembled WGS sequence"/>
</dbReference>
<dbReference type="PANTHER" id="PTHR35179:SF1">
    <property type="entry name" value="INTEGRAL MEMBRANE PROTEIN"/>
    <property type="match status" value="1"/>
</dbReference>
<protein>
    <submittedName>
        <fullName evidence="3">Uncharacterized protein</fullName>
    </submittedName>
</protein>
<name>A0A9P9ICJ2_9HYPO</name>
<evidence type="ECO:0000256" key="2">
    <source>
        <dbReference type="SAM" id="Phobius"/>
    </source>
</evidence>
<dbReference type="EMBL" id="JAGMUU010000041">
    <property type="protein sequence ID" value="KAH7114784.1"/>
    <property type="molecule type" value="Genomic_DNA"/>
</dbReference>
<dbReference type="PANTHER" id="PTHR35179">
    <property type="entry name" value="PROTEIN CBG02620"/>
    <property type="match status" value="1"/>
</dbReference>
<comment type="caution">
    <text evidence="3">The sequence shown here is derived from an EMBL/GenBank/DDBJ whole genome shotgun (WGS) entry which is preliminary data.</text>
</comment>
<evidence type="ECO:0000313" key="3">
    <source>
        <dbReference type="EMBL" id="KAH7114784.1"/>
    </source>
</evidence>
<feature type="transmembrane region" description="Helical" evidence="2">
    <location>
        <begin position="6"/>
        <end position="25"/>
    </location>
</feature>
<feature type="region of interest" description="Disordered" evidence="1">
    <location>
        <begin position="60"/>
        <end position="87"/>
    </location>
</feature>